<proteinExistence type="predicted"/>
<dbReference type="EMBL" id="QPJK01000011">
    <property type="protein sequence ID" value="RCW66187.1"/>
    <property type="molecule type" value="Genomic_DNA"/>
</dbReference>
<evidence type="ECO:0000313" key="3">
    <source>
        <dbReference type="Proteomes" id="UP000252884"/>
    </source>
</evidence>
<dbReference type="InterPro" id="IPR014996">
    <property type="entry name" value="AcaB"/>
</dbReference>
<name>A0A368XI71_9BURK</name>
<dbReference type="AlphaFoldDB" id="A0A368XI71"/>
<dbReference type="OrthoDB" id="8524550at2"/>
<gene>
    <name evidence="2" type="ORF">DES41_111145</name>
</gene>
<reference evidence="2 3" key="1">
    <citation type="submission" date="2018-07" db="EMBL/GenBank/DDBJ databases">
        <title>Genomic Encyclopedia of Type Strains, Phase IV (KMG-IV): sequencing the most valuable type-strain genomes for metagenomic binning, comparative biology and taxonomic classification.</title>
        <authorList>
            <person name="Goeker M."/>
        </authorList>
    </citation>
    <scope>NUCLEOTIDE SEQUENCE [LARGE SCALE GENOMIC DNA]</scope>
    <source>
        <strain evidence="2 3">DSM 21634</strain>
    </source>
</reference>
<evidence type="ECO:0000313" key="2">
    <source>
        <dbReference type="EMBL" id="RCW66187.1"/>
    </source>
</evidence>
<dbReference type="NCBIfam" id="TIGR03761">
    <property type="entry name" value="ICE_PFL4669"/>
    <property type="match status" value="1"/>
</dbReference>
<feature type="compositionally biased region" description="Gly residues" evidence="1">
    <location>
        <begin position="381"/>
        <end position="396"/>
    </location>
</feature>
<organism evidence="2 3">
    <name type="scientific">Pseudorhodoferax soli</name>
    <dbReference type="NCBI Taxonomy" id="545864"/>
    <lineage>
        <taxon>Bacteria</taxon>
        <taxon>Pseudomonadati</taxon>
        <taxon>Pseudomonadota</taxon>
        <taxon>Betaproteobacteria</taxon>
        <taxon>Burkholderiales</taxon>
        <taxon>Comamonadaceae</taxon>
    </lineage>
</organism>
<feature type="region of interest" description="Disordered" evidence="1">
    <location>
        <begin position="372"/>
        <end position="396"/>
    </location>
</feature>
<dbReference type="RefSeq" id="WP_114471549.1">
    <property type="nucleotide sequence ID" value="NZ_QPJK01000011.1"/>
</dbReference>
<keyword evidence="3" id="KW-1185">Reference proteome</keyword>
<sequence length="396" mass="43920">MATASTKKAVVKTAAVPAQQPVAAAPIDAAPRAPALIGGPLPSAFLTEPNSPFPDGYSIARERELLGPHIAEGLEDKPFGALYDRYIELLDREDRVQTLKAEYERNMGADHEASREEAIGMRQMGRLVDDTVDQMEVHTLEAYRLFLGRRREPGTNAAPIIGGKRMGAVLRSLWLLTGRDNPYADWSLIRHEHAMKEVHAKLQKAIADAQALLAAQQKWGMTLSVLRSEQPKVLNLGFRSPYGYAVMQLVGLYDFFIRLMKTLERKSLRTDDVVRQSISDVNRTIRRVWYETARFDRWLSREEIKDLCRSDFAEGIGEDAAKRAQFALEVFGAVPSDVFGCVLKPTHSRRHLRESPEERKFLAHMRLQLARAEAAEEEGDAGGSGPAGTAGAGGSS</sequence>
<protein>
    <submittedName>
        <fullName evidence="2">Integrating conjugative element protein (TIGR03761 family)</fullName>
    </submittedName>
</protein>
<evidence type="ECO:0000256" key="1">
    <source>
        <dbReference type="SAM" id="MobiDB-lite"/>
    </source>
</evidence>
<dbReference type="Pfam" id="PF08900">
    <property type="entry name" value="AcaB"/>
    <property type="match status" value="1"/>
</dbReference>
<dbReference type="Proteomes" id="UP000252884">
    <property type="component" value="Unassembled WGS sequence"/>
</dbReference>
<accession>A0A368XI71</accession>
<comment type="caution">
    <text evidence="2">The sequence shown here is derived from an EMBL/GenBank/DDBJ whole genome shotgun (WGS) entry which is preliminary data.</text>
</comment>